<reference evidence="4 5" key="1">
    <citation type="journal article" date="2018" name="Front. Microbiol.">
        <title>Genome-Wide Analysis of Corynespora cassiicola Leaf Fall Disease Putative Effectors.</title>
        <authorList>
            <person name="Lopez D."/>
            <person name="Ribeiro S."/>
            <person name="Label P."/>
            <person name="Fumanal B."/>
            <person name="Venisse J.S."/>
            <person name="Kohler A."/>
            <person name="de Oliveira R.R."/>
            <person name="Labutti K."/>
            <person name="Lipzen A."/>
            <person name="Lail K."/>
            <person name="Bauer D."/>
            <person name="Ohm R.A."/>
            <person name="Barry K.W."/>
            <person name="Spatafora J."/>
            <person name="Grigoriev I.V."/>
            <person name="Martin F.M."/>
            <person name="Pujade-Renaud V."/>
        </authorList>
    </citation>
    <scope>NUCLEOTIDE SEQUENCE [LARGE SCALE GENOMIC DNA]</scope>
    <source>
        <strain evidence="4 5">Philippines</strain>
    </source>
</reference>
<keyword evidence="1" id="KW-0539">Nucleus</keyword>
<dbReference type="InterPro" id="IPR001138">
    <property type="entry name" value="Zn2Cys6_DnaBD"/>
</dbReference>
<feature type="compositionally biased region" description="Polar residues" evidence="2">
    <location>
        <begin position="82"/>
        <end position="98"/>
    </location>
</feature>
<accession>A0A2T2NYV1</accession>
<dbReference type="EMBL" id="KZ678131">
    <property type="protein sequence ID" value="PSN70601.1"/>
    <property type="molecule type" value="Genomic_DNA"/>
</dbReference>
<dbReference type="Pfam" id="PF00172">
    <property type="entry name" value="Zn_clus"/>
    <property type="match status" value="1"/>
</dbReference>
<dbReference type="PROSITE" id="PS50048">
    <property type="entry name" value="ZN2_CY6_FUNGAL_2"/>
    <property type="match status" value="1"/>
</dbReference>
<dbReference type="CDD" id="cd00067">
    <property type="entry name" value="GAL4"/>
    <property type="match status" value="1"/>
</dbReference>
<dbReference type="Proteomes" id="UP000240883">
    <property type="component" value="Unassembled WGS sequence"/>
</dbReference>
<evidence type="ECO:0000313" key="5">
    <source>
        <dbReference type="Proteomes" id="UP000240883"/>
    </source>
</evidence>
<dbReference type="InterPro" id="IPR021858">
    <property type="entry name" value="Fun_TF"/>
</dbReference>
<dbReference type="STRING" id="1448308.A0A2T2NYV1"/>
<evidence type="ECO:0000313" key="4">
    <source>
        <dbReference type="EMBL" id="PSN70601.1"/>
    </source>
</evidence>
<gene>
    <name evidence="4" type="ORF">BS50DRAFT_264546</name>
</gene>
<evidence type="ECO:0000259" key="3">
    <source>
        <dbReference type="PROSITE" id="PS50048"/>
    </source>
</evidence>
<name>A0A2T2NYV1_CORCC</name>
<dbReference type="InterPro" id="IPR036864">
    <property type="entry name" value="Zn2-C6_fun-type_DNA-bd_sf"/>
</dbReference>
<dbReference type="Gene3D" id="4.10.240.10">
    <property type="entry name" value="Zn(2)-C6 fungal-type DNA-binding domain"/>
    <property type="match status" value="1"/>
</dbReference>
<protein>
    <recommendedName>
        <fullName evidence="3">Zn(2)-C6 fungal-type domain-containing protein</fullName>
    </recommendedName>
</protein>
<feature type="region of interest" description="Disordered" evidence="2">
    <location>
        <begin position="82"/>
        <end position="102"/>
    </location>
</feature>
<sequence length="519" mass="58222">MLPDNQKKGSCRPCRDRLAQCDRKKPRCTECVNKNKQCGGYDMGHIFINVNSTGPPPLWNRTQNAQKYLVLDLVSQPQFPTISQSPSASVPTQTQWPNFPNPDPKNVHAMVDVFLDLYYRRFGPEKTSTDLLTPGNESGGWRYLLPYWLGQSPILDTAIGALAASFIGSQYQDERLIDHARNMYLHALQMVQKALPEPNSTQRKDLLATTLVMSSTELFMFNEGGTGQVAHIEGATKLLNASLKTLQFEELHVYILNQGLFESLASRRHYLFSSDEYRDAARQIYSCSRTSRNELYFQWCEIILPLPNILRASDSMAIPGASSRSSSSTSSSTTALALLNELTRMEQALSSWYDRVKANMPGPWTVPATVVGADSVPYPLQFASVEVCTVYCLYWTSQVLILDTRNSLYSQVPRSELSELPASDLSSQMAEYASLICRSVQFCTQNTSFATTENILVPLFVVTSFYSRQGDEERTQWCMNAFARISQSHKLSFATAKLDLAEQKIHTGPVRLSGVWDQA</sequence>
<dbReference type="GO" id="GO:0000981">
    <property type="term" value="F:DNA-binding transcription factor activity, RNA polymerase II-specific"/>
    <property type="evidence" value="ECO:0007669"/>
    <property type="project" value="InterPro"/>
</dbReference>
<evidence type="ECO:0000256" key="2">
    <source>
        <dbReference type="SAM" id="MobiDB-lite"/>
    </source>
</evidence>
<dbReference type="Pfam" id="PF11951">
    <property type="entry name" value="Fungal_trans_2"/>
    <property type="match status" value="1"/>
</dbReference>
<dbReference type="InterPro" id="IPR053178">
    <property type="entry name" value="Osmoadaptation_assoc"/>
</dbReference>
<dbReference type="GO" id="GO:0008270">
    <property type="term" value="F:zinc ion binding"/>
    <property type="evidence" value="ECO:0007669"/>
    <property type="project" value="InterPro"/>
</dbReference>
<organism evidence="4 5">
    <name type="scientific">Corynespora cassiicola Philippines</name>
    <dbReference type="NCBI Taxonomy" id="1448308"/>
    <lineage>
        <taxon>Eukaryota</taxon>
        <taxon>Fungi</taxon>
        <taxon>Dikarya</taxon>
        <taxon>Ascomycota</taxon>
        <taxon>Pezizomycotina</taxon>
        <taxon>Dothideomycetes</taxon>
        <taxon>Pleosporomycetidae</taxon>
        <taxon>Pleosporales</taxon>
        <taxon>Corynesporascaceae</taxon>
        <taxon>Corynespora</taxon>
    </lineage>
</organism>
<dbReference type="AlphaFoldDB" id="A0A2T2NYV1"/>
<dbReference type="PANTHER" id="PTHR38111">
    <property type="entry name" value="ZN(2)-C6 FUNGAL-TYPE DOMAIN-CONTAINING PROTEIN-RELATED"/>
    <property type="match status" value="1"/>
</dbReference>
<proteinExistence type="predicted"/>
<dbReference type="OrthoDB" id="4491390at2759"/>
<feature type="domain" description="Zn(2)-C6 fungal-type" evidence="3">
    <location>
        <begin position="10"/>
        <end position="38"/>
    </location>
</feature>
<keyword evidence="5" id="KW-1185">Reference proteome</keyword>
<evidence type="ECO:0000256" key="1">
    <source>
        <dbReference type="ARBA" id="ARBA00023242"/>
    </source>
</evidence>
<dbReference type="SUPFAM" id="SSF57701">
    <property type="entry name" value="Zn2/Cys6 DNA-binding domain"/>
    <property type="match status" value="1"/>
</dbReference>